<dbReference type="PANTHER" id="PTHR36696:SF1">
    <property type="entry name" value="EF-HAND DOMAIN-CONTAINING PROTEIN"/>
    <property type="match status" value="1"/>
</dbReference>
<sequence length="216" mass="25230">MQDRSDDDEEDMEIKTITQLNSDTFKDSPYQIKARDVAYFDFHCVEEDPEICYFTFPIDMKALEVYPVEFICLFFMAKGLSVLQFLSRYCIICPRRRRLYDRVFHKWSHGSTMPSKNIFLALCDIVVCDVPAGSDQVIYDLAGMDSSTNQELTKDLFCWLCALAERAIFAKMLKDENIPVSPKHFLELAEIHRYRQDYVNLKLDAKLDVFINLISL</sequence>
<comment type="caution">
    <text evidence="1">The sequence shown here is derived from an EMBL/GenBank/DDBJ whole genome shotgun (WGS) entry which is preliminary data.</text>
</comment>
<dbReference type="Proteomes" id="UP000728185">
    <property type="component" value="Unassembled WGS sequence"/>
</dbReference>
<protein>
    <submittedName>
        <fullName evidence="1">Uncharacterized protein</fullName>
    </submittedName>
</protein>
<proteinExistence type="predicted"/>
<reference evidence="1" key="1">
    <citation type="submission" date="2019-05" db="EMBL/GenBank/DDBJ databases">
        <title>Annotation for the trematode Fasciolopsis buski.</title>
        <authorList>
            <person name="Choi Y.-J."/>
        </authorList>
    </citation>
    <scope>NUCLEOTIDE SEQUENCE</scope>
    <source>
        <strain evidence="1">HT</strain>
        <tissue evidence="1">Whole worm</tissue>
    </source>
</reference>
<keyword evidence="2" id="KW-1185">Reference proteome</keyword>
<dbReference type="PANTHER" id="PTHR36696">
    <property type="entry name" value="AGAP012002-PA"/>
    <property type="match status" value="1"/>
</dbReference>
<evidence type="ECO:0000313" key="1">
    <source>
        <dbReference type="EMBL" id="KAA0184367.1"/>
    </source>
</evidence>
<gene>
    <name evidence="1" type="ORF">FBUS_04740</name>
</gene>
<dbReference type="OrthoDB" id="10021598at2759"/>
<accession>A0A8E0RPD3</accession>
<evidence type="ECO:0000313" key="2">
    <source>
        <dbReference type="Proteomes" id="UP000728185"/>
    </source>
</evidence>
<dbReference type="AlphaFoldDB" id="A0A8E0RPD3"/>
<dbReference type="EMBL" id="LUCM01011148">
    <property type="protein sequence ID" value="KAA0184367.1"/>
    <property type="molecule type" value="Genomic_DNA"/>
</dbReference>
<name>A0A8E0RPD3_9TREM</name>
<organism evidence="1 2">
    <name type="scientific">Fasciolopsis buskii</name>
    <dbReference type="NCBI Taxonomy" id="27845"/>
    <lineage>
        <taxon>Eukaryota</taxon>
        <taxon>Metazoa</taxon>
        <taxon>Spiralia</taxon>
        <taxon>Lophotrochozoa</taxon>
        <taxon>Platyhelminthes</taxon>
        <taxon>Trematoda</taxon>
        <taxon>Digenea</taxon>
        <taxon>Plagiorchiida</taxon>
        <taxon>Echinostomata</taxon>
        <taxon>Echinostomatoidea</taxon>
        <taxon>Fasciolidae</taxon>
        <taxon>Fasciolopsis</taxon>
    </lineage>
</organism>